<proteinExistence type="predicted"/>
<comment type="caution">
    <text evidence="2">The sequence shown here is derived from an EMBL/GenBank/DDBJ whole genome shotgun (WGS) entry which is preliminary data.</text>
</comment>
<dbReference type="AlphaFoldDB" id="A0A6L9UFN8"/>
<dbReference type="InterPro" id="IPR036866">
    <property type="entry name" value="RibonucZ/Hydroxyglut_hydro"/>
</dbReference>
<dbReference type="RefSeq" id="WP_163990823.1">
    <property type="nucleotide sequence ID" value="NZ_WUEY01000014.1"/>
</dbReference>
<reference evidence="2 3" key="1">
    <citation type="submission" date="2019-12" db="EMBL/GenBank/DDBJ databases">
        <title>Rhizobium genotypes associated with high levels of biological nitrogen fixation by grain legumes in a temperate-maritime cropping system.</title>
        <authorList>
            <person name="Maluk M."/>
            <person name="Francesc Ferrando Molina F."/>
            <person name="Lopez Del Egido L."/>
            <person name="Lafos M."/>
            <person name="Langarica-Fuentes A."/>
            <person name="Gebre Yohannes G."/>
            <person name="Young M.W."/>
            <person name="Martin P."/>
            <person name="Gantlett R."/>
            <person name="Kenicer G."/>
            <person name="Hawes C."/>
            <person name="Begg G.S."/>
            <person name="Quilliam R.S."/>
            <person name="Squire G.R."/>
            <person name="Poole P.S."/>
            <person name="Young P.W."/>
            <person name="Iannetta P.M."/>
            <person name="James E.K."/>
        </authorList>
    </citation>
    <scope>NUCLEOTIDE SEQUENCE [LARGE SCALE GENOMIC DNA]</scope>
    <source>
        <strain evidence="2 3">JHI1118</strain>
    </source>
</reference>
<evidence type="ECO:0000259" key="1">
    <source>
        <dbReference type="SMART" id="SM00849"/>
    </source>
</evidence>
<name>A0A6L9UFN8_9HYPH</name>
<dbReference type="Proteomes" id="UP000483035">
    <property type="component" value="Unassembled WGS sequence"/>
</dbReference>
<dbReference type="Gene3D" id="3.60.15.10">
    <property type="entry name" value="Ribonuclease Z/Hydroxyacylglutathione hydrolase-like"/>
    <property type="match status" value="1"/>
</dbReference>
<dbReference type="InterPro" id="IPR001279">
    <property type="entry name" value="Metallo-B-lactamas"/>
</dbReference>
<keyword evidence="2" id="KW-0378">Hydrolase</keyword>
<gene>
    <name evidence="2" type="ORF">GR212_24880</name>
</gene>
<dbReference type="PANTHER" id="PTHR36839">
    <property type="entry name" value="METALLO-BETA-LACTAMASE FAMILY PROTEIN (AFU_ORTHOLOGUE AFUA_5G12770)"/>
    <property type="match status" value="1"/>
</dbReference>
<dbReference type="SMART" id="SM00849">
    <property type="entry name" value="Lactamase_B"/>
    <property type="match status" value="1"/>
</dbReference>
<dbReference type="EMBL" id="WUEY01000014">
    <property type="protein sequence ID" value="NEI72800.1"/>
    <property type="molecule type" value="Genomic_DNA"/>
</dbReference>
<dbReference type="GO" id="GO:0016787">
    <property type="term" value="F:hydrolase activity"/>
    <property type="evidence" value="ECO:0007669"/>
    <property type="project" value="UniProtKB-KW"/>
</dbReference>
<evidence type="ECO:0000313" key="2">
    <source>
        <dbReference type="EMBL" id="NEI72800.1"/>
    </source>
</evidence>
<protein>
    <submittedName>
        <fullName evidence="2">MBL fold metallo-hydrolase</fullName>
    </submittedName>
</protein>
<organism evidence="2 3">
    <name type="scientific">Rhizobium lusitanum</name>
    <dbReference type="NCBI Taxonomy" id="293958"/>
    <lineage>
        <taxon>Bacteria</taxon>
        <taxon>Pseudomonadati</taxon>
        <taxon>Pseudomonadota</taxon>
        <taxon>Alphaproteobacteria</taxon>
        <taxon>Hyphomicrobiales</taxon>
        <taxon>Rhizobiaceae</taxon>
        <taxon>Rhizobium/Agrobacterium group</taxon>
        <taxon>Rhizobium</taxon>
    </lineage>
</organism>
<sequence>MTCFICAACGTQFDENIEPPRTCPICEDDRQFVPQSGQQWTDMTTLRATHCIVWKEEAKGIHSLQISPDFGIGQRAFLIETPEGNILWDCLSLIDEASKARIVAMGGLSAVAISHPHFYASMIEWSAAFGNAPIHIHADDGRWVQRTSAALRPLTGESLEIGPATMIRCGGHFEGSAVLHCPWLEDRRGALFVGDTMQVTMDRRYVSFMRSYPNLVPLNAKAVKAIAQAVRPYRFEAIYGAFPGRTIENDGNRIVERSAERYLEAIAS</sequence>
<accession>A0A6L9UFN8</accession>
<dbReference type="SUPFAM" id="SSF56281">
    <property type="entry name" value="Metallo-hydrolase/oxidoreductase"/>
    <property type="match status" value="1"/>
</dbReference>
<dbReference type="PANTHER" id="PTHR36839:SF1">
    <property type="entry name" value="METALLO-BETA-LACTAMASE FAMILY PROTEIN (AFU_ORTHOLOGUE AFUA_5G12770)"/>
    <property type="match status" value="1"/>
</dbReference>
<feature type="domain" description="Metallo-beta-lactamase" evidence="1">
    <location>
        <begin position="73"/>
        <end position="245"/>
    </location>
</feature>
<evidence type="ECO:0000313" key="3">
    <source>
        <dbReference type="Proteomes" id="UP000483035"/>
    </source>
</evidence>